<reference evidence="3" key="1">
    <citation type="journal article" date="2019" name="Int. J. Syst. Evol. Microbiol.">
        <title>The Global Catalogue of Microorganisms (GCM) 10K type strain sequencing project: providing services to taxonomists for standard genome sequencing and annotation.</title>
        <authorList>
            <consortium name="The Broad Institute Genomics Platform"/>
            <consortium name="The Broad Institute Genome Sequencing Center for Infectious Disease"/>
            <person name="Wu L."/>
            <person name="Ma J."/>
        </authorList>
    </citation>
    <scope>NUCLEOTIDE SEQUENCE [LARGE SCALE GENOMIC DNA]</scope>
    <source>
        <strain evidence="3">KCTC 42805</strain>
    </source>
</reference>
<protein>
    <submittedName>
        <fullName evidence="2">Gliding motility-associated C-terminal domain-containing protein</fullName>
    </submittedName>
</protein>
<gene>
    <name evidence="2" type="ORF">ACFSUS_11420</name>
</gene>
<evidence type="ECO:0000313" key="2">
    <source>
        <dbReference type="EMBL" id="MFD2571245.1"/>
    </source>
</evidence>
<dbReference type="RefSeq" id="WP_381522617.1">
    <property type="nucleotide sequence ID" value="NZ_JBHULN010000006.1"/>
</dbReference>
<feature type="region of interest" description="Disordered" evidence="1">
    <location>
        <begin position="590"/>
        <end position="611"/>
    </location>
</feature>
<accession>A0ABW5M2G7</accession>
<dbReference type="Proteomes" id="UP001597469">
    <property type="component" value="Unassembled WGS sequence"/>
</dbReference>
<feature type="compositionally biased region" description="Acidic residues" evidence="1">
    <location>
        <begin position="597"/>
        <end position="610"/>
    </location>
</feature>
<dbReference type="Pfam" id="PF13585">
    <property type="entry name" value="CHU_C"/>
    <property type="match status" value="1"/>
</dbReference>
<organism evidence="2 3">
    <name type="scientific">Spirosoma soli</name>
    <dbReference type="NCBI Taxonomy" id="1770529"/>
    <lineage>
        <taxon>Bacteria</taxon>
        <taxon>Pseudomonadati</taxon>
        <taxon>Bacteroidota</taxon>
        <taxon>Cytophagia</taxon>
        <taxon>Cytophagales</taxon>
        <taxon>Cytophagaceae</taxon>
        <taxon>Spirosoma</taxon>
    </lineage>
</organism>
<comment type="caution">
    <text evidence="2">The sequence shown here is derived from an EMBL/GenBank/DDBJ whole genome shotgun (WGS) entry which is preliminary data.</text>
</comment>
<evidence type="ECO:0000313" key="3">
    <source>
        <dbReference type="Proteomes" id="UP001597469"/>
    </source>
</evidence>
<sequence>MRKQLLNKFIGNYGYVLVWLLATSPLMAGVRPVADTCQSPAPPIINGSAKAICRNEAVVLTATGCTGTVVWSNGEVGSTITVHPQQTTKYTAICRAQPGCISCFADVWKVTVNTPNAPVVTASAKLSCPNEAVTLTAANCAGTVRWTNSAGVNEIVGANWTGKLEATTTFQATCEQNNCISNPSIAIAVQAVLPTKPIVTVSKHEICAGQTLQLTASSCIGTVRWSDGTEGSTRSVTPTQTVTYKAVCQIGSCQSDSSDAASVVVRSLGQTPNVLTTVTNGCPFQTGDLSKAVTSNSNGTLNAHYTFRAGPSLDSPQVQSPGAVLAGTYYVFGRDDKGCYTNPVAITVTINSCPNAIAPCLSNPATVAVRLDSLDWSKGIVRLKGQLGGSATQADWQSSGRGLFTDTGLKARYMLSETDRQRGEAVFTLTTPDPDGNGPCIGASSQLVVQAPVLSREVIGLSKKVNEPVWVSEGNNKLVELTYQLGVVNLGKHALTSVQLSDNLGAAFSIAGAQVRNVTCRADSNLTINPAYTGRGADTTLLLTGNLTVGGRSQVWLTVRLDVSQANTLTFSNKAQAQAIDVNGSLCRDRSTNGIDADPDQNGDPADNEEPTLVTLHSLRPETAETVFIPEGFSPNNDGVNDRFIIQQLPANITVQLEVYNRWGHLVYRNNEYKNDWDGTSNQGMKATDAKQGLPDGTYYYQIRLSDGREFVRFLTLAR</sequence>
<name>A0ABW5M2G7_9BACT</name>
<dbReference type="NCBIfam" id="TIGR04131">
    <property type="entry name" value="Bac_Flav_CTERM"/>
    <property type="match status" value="1"/>
</dbReference>
<dbReference type="InterPro" id="IPR026341">
    <property type="entry name" value="T9SS_type_B"/>
</dbReference>
<evidence type="ECO:0000256" key="1">
    <source>
        <dbReference type="SAM" id="MobiDB-lite"/>
    </source>
</evidence>
<dbReference type="EMBL" id="JBHULN010000006">
    <property type="protein sequence ID" value="MFD2571245.1"/>
    <property type="molecule type" value="Genomic_DNA"/>
</dbReference>
<keyword evidence="3" id="KW-1185">Reference proteome</keyword>
<proteinExistence type="predicted"/>